<dbReference type="CDD" id="cd01650">
    <property type="entry name" value="RT_nLTR_like"/>
    <property type="match status" value="1"/>
</dbReference>
<dbReference type="PANTHER" id="PTHR47027:SF8">
    <property type="entry name" value="RIBONUCLEASE H"/>
    <property type="match status" value="1"/>
</dbReference>
<dbReference type="GO" id="GO:0071897">
    <property type="term" value="P:DNA biosynthetic process"/>
    <property type="evidence" value="ECO:0007669"/>
    <property type="project" value="UniProtKB-ARBA"/>
</dbReference>
<organism evidence="2 3">
    <name type="scientific">Parnassius mnemosyne</name>
    <name type="common">clouded apollo</name>
    <dbReference type="NCBI Taxonomy" id="213953"/>
    <lineage>
        <taxon>Eukaryota</taxon>
        <taxon>Metazoa</taxon>
        <taxon>Ecdysozoa</taxon>
        <taxon>Arthropoda</taxon>
        <taxon>Hexapoda</taxon>
        <taxon>Insecta</taxon>
        <taxon>Pterygota</taxon>
        <taxon>Neoptera</taxon>
        <taxon>Endopterygota</taxon>
        <taxon>Lepidoptera</taxon>
        <taxon>Glossata</taxon>
        <taxon>Ditrysia</taxon>
        <taxon>Papilionoidea</taxon>
        <taxon>Papilionidae</taxon>
        <taxon>Parnassiinae</taxon>
        <taxon>Parnassini</taxon>
        <taxon>Parnassius</taxon>
        <taxon>Driopa</taxon>
    </lineage>
</organism>
<comment type="caution">
    <text evidence="2">The sequence shown here is derived from an EMBL/GenBank/DDBJ whole genome shotgun (WGS) entry which is preliminary data.</text>
</comment>
<proteinExistence type="predicted"/>
<dbReference type="EMBL" id="CAVLGL010000104">
    <property type="protein sequence ID" value="CAK1598859.1"/>
    <property type="molecule type" value="Genomic_DNA"/>
</dbReference>
<sequence length="467" mass="53559">MRDLCNLVWNTGVWPTDWKKSLVIPLHKKGSTRVCGNYRTVALISHASKIMLYTLNSRLQSYLQWQIPGEQAGFVKGRGTREQIVNVRQIIEKSREFNTPVFMCFIDYSKAFDCIRWNCLWDILREMGVPQHLIVLIANLYQEGESMVRVNGVISGPFKPRKGVRQGCILSPILFNIYGEYIMRRALEGWEGGISIGGVKISNLRYADDTTLFASSEKELAQLFRRLEVESGLAGLSINKSKTKVMLIDRTGQLSRTGELSDLEFVSEFVYLGSLLSDRGGSEQDIRRRIQIAKGAMSRLKRIWQNRKISNVTKKRLVRTLVFSIFLYGSEAWTIRAADKKRIDAFEMWCWRRMLRIPWTAKRTNESILGQLRVDTRLSTTCYRSILSYFGHIARRPPNNLDRLIVVGKVGGKRPRGRSSSRWSDQVKSLTGLSLTTAMQKAEDRTEWRAIVNSATKALKYGHDLQF</sequence>
<protein>
    <recommendedName>
        <fullName evidence="1">Reverse transcriptase domain-containing protein</fullName>
    </recommendedName>
</protein>
<dbReference type="AlphaFoldDB" id="A0AAV1LUZ6"/>
<keyword evidence="3" id="KW-1185">Reference proteome</keyword>
<dbReference type="Pfam" id="PF00078">
    <property type="entry name" value="RVT_1"/>
    <property type="match status" value="1"/>
</dbReference>
<dbReference type="PROSITE" id="PS50878">
    <property type="entry name" value="RT_POL"/>
    <property type="match status" value="1"/>
</dbReference>
<evidence type="ECO:0000259" key="1">
    <source>
        <dbReference type="PROSITE" id="PS50878"/>
    </source>
</evidence>
<gene>
    <name evidence="2" type="ORF">PARMNEM_LOCUS17803</name>
</gene>
<name>A0AAV1LUZ6_9NEOP</name>
<dbReference type="InterPro" id="IPR043502">
    <property type="entry name" value="DNA/RNA_pol_sf"/>
</dbReference>
<dbReference type="InterPro" id="IPR000477">
    <property type="entry name" value="RT_dom"/>
</dbReference>
<dbReference type="PANTHER" id="PTHR47027">
    <property type="entry name" value="REVERSE TRANSCRIPTASE DOMAIN-CONTAINING PROTEIN"/>
    <property type="match status" value="1"/>
</dbReference>
<dbReference type="Proteomes" id="UP001314205">
    <property type="component" value="Unassembled WGS sequence"/>
</dbReference>
<evidence type="ECO:0000313" key="3">
    <source>
        <dbReference type="Proteomes" id="UP001314205"/>
    </source>
</evidence>
<reference evidence="2 3" key="1">
    <citation type="submission" date="2023-11" db="EMBL/GenBank/DDBJ databases">
        <authorList>
            <person name="Hedman E."/>
            <person name="Englund M."/>
            <person name="Stromberg M."/>
            <person name="Nyberg Akerstrom W."/>
            <person name="Nylinder S."/>
            <person name="Jareborg N."/>
            <person name="Kallberg Y."/>
            <person name="Kronander E."/>
        </authorList>
    </citation>
    <scope>NUCLEOTIDE SEQUENCE [LARGE SCALE GENOMIC DNA]</scope>
</reference>
<evidence type="ECO:0000313" key="2">
    <source>
        <dbReference type="EMBL" id="CAK1598859.1"/>
    </source>
</evidence>
<dbReference type="SUPFAM" id="SSF56672">
    <property type="entry name" value="DNA/RNA polymerases"/>
    <property type="match status" value="1"/>
</dbReference>
<accession>A0AAV1LUZ6</accession>
<feature type="domain" description="Reverse transcriptase" evidence="1">
    <location>
        <begin position="7"/>
        <end position="276"/>
    </location>
</feature>